<evidence type="ECO:0000313" key="2">
    <source>
        <dbReference type="EMBL" id="GFQ69251.1"/>
    </source>
</evidence>
<dbReference type="Proteomes" id="UP000887116">
    <property type="component" value="Unassembled WGS sequence"/>
</dbReference>
<proteinExistence type="predicted"/>
<dbReference type="AlphaFoldDB" id="A0A8X6F4A1"/>
<organism evidence="2 3">
    <name type="scientific">Trichonephila clavata</name>
    <name type="common">Joro spider</name>
    <name type="synonym">Nephila clavata</name>
    <dbReference type="NCBI Taxonomy" id="2740835"/>
    <lineage>
        <taxon>Eukaryota</taxon>
        <taxon>Metazoa</taxon>
        <taxon>Ecdysozoa</taxon>
        <taxon>Arthropoda</taxon>
        <taxon>Chelicerata</taxon>
        <taxon>Arachnida</taxon>
        <taxon>Araneae</taxon>
        <taxon>Araneomorphae</taxon>
        <taxon>Entelegynae</taxon>
        <taxon>Araneoidea</taxon>
        <taxon>Nephilidae</taxon>
        <taxon>Trichonephila</taxon>
    </lineage>
</organism>
<accession>A0A8X6F4A1</accession>
<protein>
    <submittedName>
        <fullName evidence="2">Uncharacterized protein</fullName>
    </submittedName>
</protein>
<reference evidence="2" key="1">
    <citation type="submission" date="2020-07" db="EMBL/GenBank/DDBJ databases">
        <title>Multicomponent nature underlies the extraordinary mechanical properties of spider dragline silk.</title>
        <authorList>
            <person name="Kono N."/>
            <person name="Nakamura H."/>
            <person name="Mori M."/>
            <person name="Yoshida Y."/>
            <person name="Ohtoshi R."/>
            <person name="Malay A.D."/>
            <person name="Moran D.A.P."/>
            <person name="Tomita M."/>
            <person name="Numata K."/>
            <person name="Arakawa K."/>
        </authorList>
    </citation>
    <scope>NUCLEOTIDE SEQUENCE</scope>
</reference>
<evidence type="ECO:0000313" key="3">
    <source>
        <dbReference type="Proteomes" id="UP000887116"/>
    </source>
</evidence>
<comment type="caution">
    <text evidence="2">The sequence shown here is derived from an EMBL/GenBank/DDBJ whole genome shotgun (WGS) entry which is preliminary data.</text>
</comment>
<keyword evidence="3" id="KW-1185">Reference proteome</keyword>
<dbReference type="EMBL" id="BMAO01000799">
    <property type="protein sequence ID" value="GFQ69251.1"/>
    <property type="molecule type" value="Genomic_DNA"/>
</dbReference>
<keyword evidence="1" id="KW-1133">Transmembrane helix</keyword>
<keyword evidence="1" id="KW-0472">Membrane</keyword>
<evidence type="ECO:0000256" key="1">
    <source>
        <dbReference type="SAM" id="Phobius"/>
    </source>
</evidence>
<sequence length="117" mass="13232">MNETMFCVITDCTCSIAALGVANRLSVRLKELKILFYKEVRTRQLFICNLEEPLPKKELFGKSNFVFIGVLEITAFHLRFVLVTCVAVLIYGVILIGMKNGESLDFTAYNISLLFVT</sequence>
<dbReference type="OrthoDB" id="6461069at2759"/>
<keyword evidence="1" id="KW-0812">Transmembrane</keyword>
<feature type="transmembrane region" description="Helical" evidence="1">
    <location>
        <begin position="65"/>
        <end position="94"/>
    </location>
</feature>
<gene>
    <name evidence="2" type="ORF">TNCT_395781</name>
</gene>
<name>A0A8X6F4A1_TRICU</name>